<dbReference type="InterPro" id="IPR006076">
    <property type="entry name" value="FAD-dep_OxRdtase"/>
</dbReference>
<name>A0A9N9GA38_9GLOM</name>
<keyword evidence="1" id="KW-1133">Transmembrane helix</keyword>
<dbReference type="EMBL" id="CAJVPS010003631">
    <property type="protein sequence ID" value="CAG8592230.1"/>
    <property type="molecule type" value="Genomic_DNA"/>
</dbReference>
<keyword evidence="1" id="KW-0812">Transmembrane</keyword>
<keyword evidence="4" id="KW-1185">Reference proteome</keyword>
<comment type="caution">
    <text evidence="3">The sequence shown here is derived from an EMBL/GenBank/DDBJ whole genome shotgun (WGS) entry which is preliminary data.</text>
</comment>
<evidence type="ECO:0000259" key="2">
    <source>
        <dbReference type="Pfam" id="PF01266"/>
    </source>
</evidence>
<protein>
    <submittedName>
        <fullName evidence="3">3928_t:CDS:1</fullName>
    </submittedName>
</protein>
<dbReference type="Gene3D" id="3.30.9.10">
    <property type="entry name" value="D-Amino Acid Oxidase, subunit A, domain 2"/>
    <property type="match status" value="1"/>
</dbReference>
<proteinExistence type="predicted"/>
<feature type="domain" description="FAD dependent oxidoreductase" evidence="2">
    <location>
        <begin position="11"/>
        <end position="358"/>
    </location>
</feature>
<evidence type="ECO:0000256" key="1">
    <source>
        <dbReference type="SAM" id="Phobius"/>
    </source>
</evidence>
<dbReference type="PANTHER" id="PTHR13847:SF150">
    <property type="entry name" value="OXIDOREDUCTASE TDA3-RELATED"/>
    <property type="match status" value="1"/>
</dbReference>
<sequence>MPKDKASGRHIVILGGGIIGSSIAYHITLLNKDPTLKVTVVEQTSIACAASGKAAGFLAREWCNGGPQEDLAHKSFEMHCELAKKLDGKKRYDWRVVDTLSVSASVKAVSNKPTPTDWLKRGVITKFKEVGNTQTTAQLHPFKFTQLLIQEAESRGANVLIARAEGFIFDGNKIVSVRLSNGNILDADDVIIAMGPWSGKALNWLIKKSGRSHYLPDITGQRAHSLIIRPPVLLSPHVCFISLNTGRKFVEPEIYPRPDGDVYIFGELDGGELPETANEYIPSEIAMQNLKSNIHILSPDVLGVAPVVKEQCCFMPIPEDNRPLIGKVPWLEGIYIASGHSVWGILNSTGTGLVIAEMVLEGQAKSIDVRKLSPMRSKVVYY</sequence>
<dbReference type="GO" id="GO:0005737">
    <property type="term" value="C:cytoplasm"/>
    <property type="evidence" value="ECO:0007669"/>
    <property type="project" value="TreeGrafter"/>
</dbReference>
<accession>A0A9N9GA38</accession>
<dbReference type="PANTHER" id="PTHR13847">
    <property type="entry name" value="SARCOSINE DEHYDROGENASE-RELATED"/>
    <property type="match status" value="1"/>
</dbReference>
<dbReference type="OrthoDB" id="498204at2759"/>
<reference evidence="3" key="1">
    <citation type="submission" date="2021-06" db="EMBL/GenBank/DDBJ databases">
        <authorList>
            <person name="Kallberg Y."/>
            <person name="Tangrot J."/>
            <person name="Rosling A."/>
        </authorList>
    </citation>
    <scope>NUCLEOTIDE SEQUENCE</scope>
    <source>
        <strain evidence="3">FL130A</strain>
    </source>
</reference>
<evidence type="ECO:0000313" key="4">
    <source>
        <dbReference type="Proteomes" id="UP000789508"/>
    </source>
</evidence>
<dbReference type="InterPro" id="IPR036188">
    <property type="entry name" value="FAD/NAD-bd_sf"/>
</dbReference>
<evidence type="ECO:0000313" key="3">
    <source>
        <dbReference type="EMBL" id="CAG8592230.1"/>
    </source>
</evidence>
<dbReference type="SUPFAM" id="SSF51905">
    <property type="entry name" value="FAD/NAD(P)-binding domain"/>
    <property type="match status" value="1"/>
</dbReference>
<feature type="transmembrane region" description="Helical" evidence="1">
    <location>
        <begin position="12"/>
        <end position="30"/>
    </location>
</feature>
<dbReference type="Pfam" id="PF01266">
    <property type="entry name" value="DAO"/>
    <property type="match status" value="1"/>
</dbReference>
<keyword evidence="1" id="KW-0472">Membrane</keyword>
<dbReference type="AlphaFoldDB" id="A0A9N9GA38"/>
<dbReference type="Proteomes" id="UP000789508">
    <property type="component" value="Unassembled WGS sequence"/>
</dbReference>
<organism evidence="3 4">
    <name type="scientific">Ambispora leptoticha</name>
    <dbReference type="NCBI Taxonomy" id="144679"/>
    <lineage>
        <taxon>Eukaryota</taxon>
        <taxon>Fungi</taxon>
        <taxon>Fungi incertae sedis</taxon>
        <taxon>Mucoromycota</taxon>
        <taxon>Glomeromycotina</taxon>
        <taxon>Glomeromycetes</taxon>
        <taxon>Archaeosporales</taxon>
        <taxon>Ambisporaceae</taxon>
        <taxon>Ambispora</taxon>
    </lineage>
</organism>
<gene>
    <name evidence="3" type="ORF">ALEPTO_LOCUS7756</name>
</gene>
<dbReference type="Gene3D" id="3.50.50.60">
    <property type="entry name" value="FAD/NAD(P)-binding domain"/>
    <property type="match status" value="2"/>
</dbReference>